<dbReference type="CDD" id="cd06366">
    <property type="entry name" value="PBP1_GABAb_receptor"/>
    <property type="match status" value="1"/>
</dbReference>
<evidence type="ECO:0000259" key="21">
    <source>
        <dbReference type="PROSITE" id="PS50259"/>
    </source>
</evidence>
<dbReference type="Proteomes" id="UP000670152">
    <property type="component" value="Unassembled WGS sequence"/>
</dbReference>
<dbReference type="PRINTS" id="PR01176">
    <property type="entry name" value="GABABRECEPTR"/>
</dbReference>
<dbReference type="AlphaFoldDB" id="A0A836K0S8"/>
<keyword evidence="5" id="KW-0732">Signal</keyword>
<feature type="compositionally biased region" description="Basic and acidic residues" evidence="19">
    <location>
        <begin position="963"/>
        <end position="981"/>
    </location>
</feature>
<dbReference type="PANTHER" id="PTHR10519">
    <property type="entry name" value="GABA-B RECEPTOR"/>
    <property type="match status" value="1"/>
</dbReference>
<dbReference type="InterPro" id="IPR002455">
    <property type="entry name" value="GPCR3_GABA-B"/>
</dbReference>
<proteinExistence type="inferred from homology"/>
<keyword evidence="2" id="KW-1003">Cell membrane</keyword>
<evidence type="ECO:0000256" key="11">
    <source>
        <dbReference type="ARBA" id="ARBA00023157"/>
    </source>
</evidence>
<keyword evidence="6 20" id="KW-1133">Transmembrane helix</keyword>
<keyword evidence="7" id="KW-0770">Synapse</keyword>
<feature type="transmembrane region" description="Helical" evidence="20">
    <location>
        <begin position="674"/>
        <end position="695"/>
    </location>
</feature>
<dbReference type="PANTHER" id="PTHR10519:SF74">
    <property type="entry name" value="GAMMA-AMINOBUTYRIC ACID TYPE B RECEPTOR SUBUNIT 2"/>
    <property type="match status" value="1"/>
</dbReference>
<comment type="similarity">
    <text evidence="1">Belongs to the G-protein coupled receptor 3 family. GABA-B receptor subfamily.</text>
</comment>
<gene>
    <name evidence="22" type="primary">Gabbr2_0</name>
    <name evidence="22" type="ORF">G6Z77_0010638</name>
</gene>
<evidence type="ECO:0000256" key="20">
    <source>
        <dbReference type="SAM" id="Phobius"/>
    </source>
</evidence>
<dbReference type="PROSITE" id="PS00981">
    <property type="entry name" value="G_PROTEIN_RECEP_F3_3"/>
    <property type="match status" value="1"/>
</dbReference>
<feature type="transmembrane region" description="Helical" evidence="20">
    <location>
        <begin position="715"/>
        <end position="732"/>
    </location>
</feature>
<feature type="domain" description="G-protein coupled receptors family 3 profile" evidence="21">
    <location>
        <begin position="500"/>
        <end position="782"/>
    </location>
</feature>
<feature type="non-terminal residue" evidence="22">
    <location>
        <position position="1"/>
    </location>
</feature>
<keyword evidence="12" id="KW-0675">Receptor</keyword>
<dbReference type="InterPro" id="IPR017978">
    <property type="entry name" value="GPCR_3_C"/>
</dbReference>
<evidence type="ECO:0000313" key="22">
    <source>
        <dbReference type="EMBL" id="KAG5333369.1"/>
    </source>
</evidence>
<evidence type="ECO:0000256" key="6">
    <source>
        <dbReference type="ARBA" id="ARBA00022989"/>
    </source>
</evidence>
<comment type="subcellular location">
    <subcellularLocation>
        <location evidence="16">Postsynaptic cell membrane</location>
        <topology evidence="16">Multi-pass membrane protein</topology>
    </subcellularLocation>
</comment>
<evidence type="ECO:0000256" key="12">
    <source>
        <dbReference type="ARBA" id="ARBA00023170"/>
    </source>
</evidence>
<dbReference type="Pfam" id="PF00003">
    <property type="entry name" value="7tm_3"/>
    <property type="match status" value="1"/>
</dbReference>
<dbReference type="FunFam" id="3.40.50.2300:FF:000063">
    <property type="entry name" value="Gamma-aminobutyric acid type B receptor subunit"/>
    <property type="match status" value="1"/>
</dbReference>
<evidence type="ECO:0000256" key="9">
    <source>
        <dbReference type="ARBA" id="ARBA00023054"/>
    </source>
</evidence>
<evidence type="ECO:0000256" key="1">
    <source>
        <dbReference type="ARBA" id="ARBA00008991"/>
    </source>
</evidence>
<evidence type="ECO:0000256" key="7">
    <source>
        <dbReference type="ARBA" id="ARBA00023018"/>
    </source>
</evidence>
<evidence type="ECO:0000256" key="10">
    <source>
        <dbReference type="ARBA" id="ARBA00023136"/>
    </source>
</evidence>
<dbReference type="InterPro" id="IPR001828">
    <property type="entry name" value="ANF_lig-bd_rcpt"/>
</dbReference>
<evidence type="ECO:0000256" key="15">
    <source>
        <dbReference type="ARBA" id="ARBA00023257"/>
    </source>
</evidence>
<dbReference type="Pfam" id="PF01094">
    <property type="entry name" value="ANF_receptor"/>
    <property type="match status" value="1"/>
</dbReference>
<keyword evidence="9" id="KW-0175">Coiled coil</keyword>
<evidence type="ECO:0000256" key="8">
    <source>
        <dbReference type="ARBA" id="ARBA00023040"/>
    </source>
</evidence>
<evidence type="ECO:0000256" key="2">
    <source>
        <dbReference type="ARBA" id="ARBA00022475"/>
    </source>
</evidence>
<organism evidence="22 23">
    <name type="scientific">Acromyrmex heyeri</name>
    <dbReference type="NCBI Taxonomy" id="230685"/>
    <lineage>
        <taxon>Eukaryota</taxon>
        <taxon>Metazoa</taxon>
        <taxon>Ecdysozoa</taxon>
        <taxon>Arthropoda</taxon>
        <taxon>Hexapoda</taxon>
        <taxon>Insecta</taxon>
        <taxon>Pterygota</taxon>
        <taxon>Neoptera</taxon>
        <taxon>Endopterygota</taxon>
        <taxon>Hymenoptera</taxon>
        <taxon>Apocrita</taxon>
        <taxon>Aculeata</taxon>
        <taxon>Formicoidea</taxon>
        <taxon>Formicidae</taxon>
        <taxon>Myrmicinae</taxon>
        <taxon>Acromyrmex</taxon>
    </lineage>
</organism>
<comment type="caution">
    <text evidence="22">The sequence shown here is derived from an EMBL/GenBank/DDBJ whole genome shotgun (WGS) entry which is preliminary data.</text>
</comment>
<keyword evidence="14" id="KW-0807">Transducer</keyword>
<evidence type="ECO:0000256" key="19">
    <source>
        <dbReference type="SAM" id="MobiDB-lite"/>
    </source>
</evidence>
<dbReference type="GO" id="GO:0045211">
    <property type="term" value="C:postsynaptic membrane"/>
    <property type="evidence" value="ECO:0007669"/>
    <property type="project" value="UniProtKB-SubCell"/>
</dbReference>
<dbReference type="GO" id="GO:0007214">
    <property type="term" value="P:gamma-aminobutyric acid signaling pathway"/>
    <property type="evidence" value="ECO:0007669"/>
    <property type="project" value="TreeGrafter"/>
</dbReference>
<feature type="transmembrane region" description="Helical" evidence="20">
    <location>
        <begin position="616"/>
        <end position="637"/>
    </location>
</feature>
<feature type="transmembrane region" description="Helical" evidence="20">
    <location>
        <begin position="537"/>
        <end position="556"/>
    </location>
</feature>
<dbReference type="InterPro" id="IPR028082">
    <property type="entry name" value="Peripla_BP_I"/>
</dbReference>
<dbReference type="FunFam" id="3.40.50.2300:FF:000072">
    <property type="entry name" value="Gamma-aminobutyric acid type B receptor subunit 2"/>
    <property type="match status" value="1"/>
</dbReference>
<sequence length="1194" mass="135544">MKARVTSTSRDVVGIDWVKGRGRNGMRIAEEMSTTVIGGSSRHRSLMLLTTIVYCCWLLMIGECVGQKPINLGGSKKRDVYIAGFFPYGNHVPEGHIGRGVMPAVKLAVEHINEHPTILRDYRLHMWWNDTECSAAVGMKAFFDMMHNGPHKVILFGGACTQVTDPIAKASKHWRLTQLSYADTHPMFTTNSFPNFFRVVPSENALNAPRVALLLHFNWTRVGTIYQNEPRYSLVHNRLVADLDESKMELVETQSFATEVTTALEKLKERDVRILLGNFNEAWARRIFCEAYRFGLYGRKYQWVIIGTYTREWWLRPGGGCAPSELSEALHGVILADLLPLTSEEQHTTSGITPDQYWKEYDSRRGNEYSRFHGYTYDGIWTVALAVKHVARRIRHFHRNQTISDFRYRDVLWEKLFLDALRNTSFDGVTGPVRFYDNERKAYILLKQFLDGREVNVGEYDSITGILDLTRHKASLWNGKSPPKDRTVRIIEHSTVDITLYAVLASAASVGIVMASIFLAINIRYRNQRYIKMSSPHLNNLIIIGCILTYSSVIFLGLDSQLSSVAAFPYICTARAWLLMAGFSLAFGSMFSKTWRVHSIFTDVKLNKKVIKDYQLFMVVGILLAVDLTIMTTWQVADPFYRAIKQMEPYHHPSSEDIIIIPENEYCQSNQMNIYLFCIYAYKGLLMIFGAFLAWETRHVSIPALNDSKYVGMSVYNVVIMCVTGAAISFVLTDKQDAMFIMLAVFIIFCSTATLCLVFIPKVIELRRNPQGAINKRTRATLRPMLKIRRDSTVSELDERLKEAKLTNKKFRKQLLQKDSELQGFLRRMGEEVESETQETVDTLPVPKPEEAKKEGPSITTETTDVSMSMCSLNSSTVSQPEGDYVNVDQVAKKRASLSKATSIIIDNERVAMTSQAIEESSSPGAEAALDMTPPSLSLITTTTTAITTTTMTHMRHTCGADASRRKSIPDEVGKDSEPLLKRHRTPEPLPTDAVTTRYSFVPPVVEESDSVILEETEIARHVCRVRRRSKDERRAKLSTPPPTKNVSFGELHEQSYIEHVMPFSLQYVPNHRHAGKYDESMSTIIQRSMSERTREKCLRLHIGSGHPIVECSHRVARRMCRHTGSKLRHQARLEYVQSTPNVATMHNGKHVAANPRDGSGDVNGTISQFPSLSLHFPVHLYCTLIQRWKFAEY</sequence>
<dbReference type="OrthoDB" id="2150267at2759"/>
<evidence type="ECO:0000256" key="13">
    <source>
        <dbReference type="ARBA" id="ARBA00023180"/>
    </source>
</evidence>
<feature type="transmembrane region" description="Helical" evidence="20">
    <location>
        <begin position="738"/>
        <end position="760"/>
    </location>
</feature>
<keyword evidence="13" id="KW-0325">Glycoprotein</keyword>
<keyword evidence="23" id="KW-1185">Reference proteome</keyword>
<evidence type="ECO:0000256" key="17">
    <source>
        <dbReference type="ARBA" id="ARBA00073785"/>
    </source>
</evidence>
<accession>A0A836K0S8</accession>
<keyword evidence="3" id="KW-0597">Phosphoprotein</keyword>
<reference evidence="22 23" key="1">
    <citation type="submission" date="2020-02" db="EMBL/GenBank/DDBJ databases">
        <title>Relaxed selection underlies rapid genomic changes in the transitions from sociality to social parasitism in ants.</title>
        <authorList>
            <person name="Bi X."/>
        </authorList>
    </citation>
    <scope>NUCLEOTIDE SEQUENCE [LARGE SCALE GENOMIC DNA]</scope>
    <source>
        <strain evidence="22">BGI-DK2014b</strain>
        <tissue evidence="22">Whole body</tissue>
    </source>
</reference>
<keyword evidence="15" id="KW-0628">Postsynaptic cell membrane</keyword>
<dbReference type="GO" id="GO:0004965">
    <property type="term" value="F:G protein-coupled GABA receptor activity"/>
    <property type="evidence" value="ECO:0007669"/>
    <property type="project" value="InterPro"/>
</dbReference>
<feature type="region of interest" description="Disordered" evidence="19">
    <location>
        <begin position="1029"/>
        <end position="1048"/>
    </location>
</feature>
<evidence type="ECO:0000256" key="4">
    <source>
        <dbReference type="ARBA" id="ARBA00022692"/>
    </source>
</evidence>
<evidence type="ECO:0000313" key="23">
    <source>
        <dbReference type="Proteomes" id="UP000670152"/>
    </source>
</evidence>
<evidence type="ECO:0000256" key="5">
    <source>
        <dbReference type="ARBA" id="ARBA00022729"/>
    </source>
</evidence>
<dbReference type="PROSITE" id="PS50259">
    <property type="entry name" value="G_PROTEIN_RECEP_F3_4"/>
    <property type="match status" value="1"/>
</dbReference>
<name>A0A836K0S8_9HYME</name>
<evidence type="ECO:0000256" key="16">
    <source>
        <dbReference type="ARBA" id="ARBA00034104"/>
    </source>
</evidence>
<feature type="region of interest" description="Disordered" evidence="19">
    <location>
        <begin position="959"/>
        <end position="994"/>
    </location>
</feature>
<keyword evidence="8" id="KW-0297">G-protein coupled receptor</keyword>
<dbReference type="CDD" id="cd15294">
    <property type="entry name" value="7tmC_GABA-B-R2"/>
    <property type="match status" value="1"/>
</dbReference>
<dbReference type="Gene3D" id="3.40.50.2300">
    <property type="match status" value="2"/>
</dbReference>
<evidence type="ECO:0000256" key="14">
    <source>
        <dbReference type="ARBA" id="ARBA00023224"/>
    </source>
</evidence>
<keyword evidence="11" id="KW-1015">Disulfide bond</keyword>
<evidence type="ECO:0000256" key="3">
    <source>
        <dbReference type="ARBA" id="ARBA00022553"/>
    </source>
</evidence>
<dbReference type="EMBL" id="JAANIB010004998">
    <property type="protein sequence ID" value="KAG5333369.1"/>
    <property type="molecule type" value="Genomic_DNA"/>
</dbReference>
<feature type="transmembrane region" description="Helical" evidence="20">
    <location>
        <begin position="498"/>
        <end position="525"/>
    </location>
</feature>
<keyword evidence="10 20" id="KW-0472">Membrane</keyword>
<evidence type="ECO:0000256" key="18">
    <source>
        <dbReference type="ARBA" id="ARBA00083903"/>
    </source>
</evidence>
<keyword evidence="4 20" id="KW-0812">Transmembrane</keyword>
<feature type="region of interest" description="Disordered" evidence="19">
    <location>
        <begin position="830"/>
        <end position="865"/>
    </location>
</feature>
<dbReference type="GO" id="GO:0038039">
    <property type="term" value="C:G protein-coupled receptor heterodimeric complex"/>
    <property type="evidence" value="ECO:0007669"/>
    <property type="project" value="TreeGrafter"/>
</dbReference>
<feature type="non-terminal residue" evidence="22">
    <location>
        <position position="1194"/>
    </location>
</feature>
<dbReference type="InterPro" id="IPR017979">
    <property type="entry name" value="GPCR_3_CS"/>
</dbReference>
<dbReference type="SUPFAM" id="SSF53822">
    <property type="entry name" value="Periplasmic binding protein-like I"/>
    <property type="match status" value="1"/>
</dbReference>
<dbReference type="PRINTS" id="PR01177">
    <property type="entry name" value="GABAB1RECPTR"/>
</dbReference>
<protein>
    <recommendedName>
        <fullName evidence="17">Gamma-aminobutyric acid type B receptor subunit 2</fullName>
    </recommendedName>
    <alternativeName>
        <fullName evidence="18">G-protein coupled receptor 51</fullName>
    </alternativeName>
</protein>